<evidence type="ECO:0000256" key="1">
    <source>
        <dbReference type="SAM" id="SignalP"/>
    </source>
</evidence>
<name>A0ABP0BP25_9PEZI</name>
<organism evidence="2 3">
    <name type="scientific">Sporothrix bragantina</name>
    <dbReference type="NCBI Taxonomy" id="671064"/>
    <lineage>
        <taxon>Eukaryota</taxon>
        <taxon>Fungi</taxon>
        <taxon>Dikarya</taxon>
        <taxon>Ascomycota</taxon>
        <taxon>Pezizomycotina</taxon>
        <taxon>Sordariomycetes</taxon>
        <taxon>Sordariomycetidae</taxon>
        <taxon>Ophiostomatales</taxon>
        <taxon>Ophiostomataceae</taxon>
        <taxon>Sporothrix</taxon>
    </lineage>
</organism>
<comment type="caution">
    <text evidence="2">The sequence shown here is derived from an EMBL/GenBank/DDBJ whole genome shotgun (WGS) entry which is preliminary data.</text>
</comment>
<sequence length="207" mass="21335">MKFTTINRLLALGLAIATPVTASVCHPSKAASPSVSTSATSSLSSSSSAAFAAPTCGIQLVTNGDFRLGGGGWTNEGSVTPLISTGCYGKQNCYQASSMSSTVASFSQDVPTVIGGVYTFSLYYLISSVDLTGTDSMTCSLLGTVNSLPVATDYNLVASSTVANSIEGDWNWFETTYKAVAAVTTVQCVVSSSNSMTVLFDNISLEC</sequence>
<accession>A0ABP0BP25</accession>
<evidence type="ECO:0000313" key="3">
    <source>
        <dbReference type="Proteomes" id="UP001642406"/>
    </source>
</evidence>
<dbReference type="Gene3D" id="2.60.120.260">
    <property type="entry name" value="Galactose-binding domain-like"/>
    <property type="match status" value="1"/>
</dbReference>
<evidence type="ECO:0000313" key="2">
    <source>
        <dbReference type="EMBL" id="CAK7221398.1"/>
    </source>
</evidence>
<reference evidence="2 3" key="1">
    <citation type="submission" date="2024-01" db="EMBL/GenBank/DDBJ databases">
        <authorList>
            <person name="Allen C."/>
            <person name="Tagirdzhanova G."/>
        </authorList>
    </citation>
    <scope>NUCLEOTIDE SEQUENCE [LARGE SCALE GENOMIC DNA]</scope>
</reference>
<proteinExistence type="predicted"/>
<dbReference type="EMBL" id="CAWUHC010000034">
    <property type="protein sequence ID" value="CAK7221398.1"/>
    <property type="molecule type" value="Genomic_DNA"/>
</dbReference>
<keyword evidence="1" id="KW-0732">Signal</keyword>
<keyword evidence="3" id="KW-1185">Reference proteome</keyword>
<dbReference type="Proteomes" id="UP001642406">
    <property type="component" value="Unassembled WGS sequence"/>
</dbReference>
<feature type="chain" id="PRO_5046023445" description="Ig-like domain-containing protein" evidence="1">
    <location>
        <begin position="23"/>
        <end position="207"/>
    </location>
</feature>
<evidence type="ECO:0008006" key="4">
    <source>
        <dbReference type="Google" id="ProtNLM"/>
    </source>
</evidence>
<feature type="signal peptide" evidence="1">
    <location>
        <begin position="1"/>
        <end position="22"/>
    </location>
</feature>
<protein>
    <recommendedName>
        <fullName evidence="4">Ig-like domain-containing protein</fullName>
    </recommendedName>
</protein>
<gene>
    <name evidence="2" type="ORF">SBRCBS47491_004517</name>
</gene>